<evidence type="ECO:0000256" key="4">
    <source>
        <dbReference type="ARBA" id="ARBA00022989"/>
    </source>
</evidence>
<dbReference type="InterPro" id="IPR036259">
    <property type="entry name" value="MFS_trans_sf"/>
</dbReference>
<keyword evidence="8" id="KW-1185">Reference proteome</keyword>
<evidence type="ECO:0000313" key="8">
    <source>
        <dbReference type="Proteomes" id="UP000285908"/>
    </source>
</evidence>
<evidence type="ECO:0000256" key="2">
    <source>
        <dbReference type="ARBA" id="ARBA00022448"/>
    </source>
</evidence>
<evidence type="ECO:0000256" key="1">
    <source>
        <dbReference type="ARBA" id="ARBA00004127"/>
    </source>
</evidence>
<feature type="transmembrane region" description="Helical" evidence="6">
    <location>
        <begin position="349"/>
        <end position="370"/>
    </location>
</feature>
<dbReference type="GO" id="GO:0005886">
    <property type="term" value="C:plasma membrane"/>
    <property type="evidence" value="ECO:0007669"/>
    <property type="project" value="TreeGrafter"/>
</dbReference>
<accession>A0A438AG99</accession>
<sequence length="473" mass="50565">MADDTPQQPGPAAPAAFVPKPPYLAVAYMVASAFIALTQSLGQGFLQANLTTLGGEFGASQSETAWLMVAFMSPRAWLPIMLIKIRTQFGLRRFAEVSTLIYVAVAVLNLFATDMRSALMAETLSGISAASLSTLAFLYMLEPFPPEKKLTIGLPLALTFISLGAPLGKALTPLILTNASWINILALKLGMALLCLPFVYLLPLANTPKMKVIKTLDMVDFALLAAAFGGLIACFTTGPIYWWFEAPWLGQILAGSIALLALVLVIELHRKAPLLDVRWLLSPSMLHLTAVLVIFRIVLSEQTAGAPGLFRSLGFAPAQSTPVFWAIAFGTLAGGVVCAMILRPQRVPYIHWGALALIAVAAALDSHANVTVAPRDMIISQSLIGFASSLFLASAMASGLLSALMKGPQYLLSFITIFLSSQILGGTIGAGLFRTLVSVRVSPMGRPSATIWRRAIRLCPNGLRKRPGASRCR</sequence>
<dbReference type="Gene3D" id="1.20.1250.20">
    <property type="entry name" value="MFS general substrate transporter like domains"/>
    <property type="match status" value="1"/>
</dbReference>
<keyword evidence="5 6" id="KW-0472">Membrane</keyword>
<feature type="transmembrane region" description="Helical" evidence="6">
    <location>
        <begin position="180"/>
        <end position="201"/>
    </location>
</feature>
<dbReference type="AlphaFoldDB" id="A0A438AG99"/>
<dbReference type="GO" id="GO:0022857">
    <property type="term" value="F:transmembrane transporter activity"/>
    <property type="evidence" value="ECO:0007669"/>
    <property type="project" value="TreeGrafter"/>
</dbReference>
<dbReference type="GO" id="GO:0012505">
    <property type="term" value="C:endomembrane system"/>
    <property type="evidence" value="ECO:0007669"/>
    <property type="project" value="UniProtKB-SubCell"/>
</dbReference>
<dbReference type="PANTHER" id="PTHR23501">
    <property type="entry name" value="MAJOR FACILITATOR SUPERFAMILY"/>
    <property type="match status" value="1"/>
</dbReference>
<keyword evidence="4 6" id="KW-1133">Transmembrane helix</keyword>
<proteinExistence type="predicted"/>
<feature type="transmembrane region" description="Helical" evidence="6">
    <location>
        <begin position="248"/>
        <end position="268"/>
    </location>
</feature>
<reference evidence="7 8" key="1">
    <citation type="submission" date="2018-11" db="EMBL/GenBank/DDBJ databases">
        <title>Mesobaculum littorinae gen. nov., sp. nov., isolated from Littorina scabra that represents a novel genus of the order Rhodobacteraceae.</title>
        <authorList>
            <person name="Li F."/>
        </authorList>
    </citation>
    <scope>NUCLEOTIDE SEQUENCE [LARGE SCALE GENOMIC DNA]</scope>
    <source>
        <strain evidence="7 8">M0103</strain>
    </source>
</reference>
<keyword evidence="2" id="KW-0813">Transport</keyword>
<evidence type="ECO:0000256" key="5">
    <source>
        <dbReference type="ARBA" id="ARBA00023136"/>
    </source>
</evidence>
<evidence type="ECO:0000256" key="6">
    <source>
        <dbReference type="SAM" id="Phobius"/>
    </source>
</evidence>
<dbReference type="Proteomes" id="UP000285908">
    <property type="component" value="Unassembled WGS sequence"/>
</dbReference>
<evidence type="ECO:0000256" key="3">
    <source>
        <dbReference type="ARBA" id="ARBA00022692"/>
    </source>
</evidence>
<dbReference type="OrthoDB" id="5314453at2"/>
<dbReference type="RefSeq" id="WP_127907240.1">
    <property type="nucleotide sequence ID" value="NZ_RQXX01000004.1"/>
</dbReference>
<feature type="transmembrane region" description="Helical" evidence="6">
    <location>
        <begin position="23"/>
        <end position="45"/>
    </location>
</feature>
<feature type="transmembrane region" description="Helical" evidence="6">
    <location>
        <begin position="221"/>
        <end position="242"/>
    </location>
</feature>
<dbReference type="EMBL" id="RQXX01000004">
    <property type="protein sequence ID" value="RVV97645.1"/>
    <property type="molecule type" value="Genomic_DNA"/>
</dbReference>
<feature type="transmembrane region" description="Helical" evidence="6">
    <location>
        <begin position="323"/>
        <end position="342"/>
    </location>
</feature>
<feature type="transmembrane region" description="Helical" evidence="6">
    <location>
        <begin position="382"/>
        <end position="404"/>
    </location>
</feature>
<feature type="transmembrane region" description="Helical" evidence="6">
    <location>
        <begin position="150"/>
        <end position="168"/>
    </location>
</feature>
<organism evidence="7 8">
    <name type="scientific">Mesobaculum littorinae</name>
    <dbReference type="NCBI Taxonomy" id="2486419"/>
    <lineage>
        <taxon>Bacteria</taxon>
        <taxon>Pseudomonadati</taxon>
        <taxon>Pseudomonadota</taxon>
        <taxon>Alphaproteobacteria</taxon>
        <taxon>Rhodobacterales</taxon>
        <taxon>Roseobacteraceae</taxon>
        <taxon>Mesobaculum</taxon>
    </lineage>
</organism>
<feature type="transmembrane region" description="Helical" evidence="6">
    <location>
        <begin position="94"/>
        <end position="112"/>
    </location>
</feature>
<comment type="caution">
    <text evidence="7">The sequence shown here is derived from an EMBL/GenBank/DDBJ whole genome shotgun (WGS) entry which is preliminary data.</text>
</comment>
<feature type="transmembrane region" description="Helical" evidence="6">
    <location>
        <begin position="411"/>
        <end position="433"/>
    </location>
</feature>
<dbReference type="PANTHER" id="PTHR23501:SF191">
    <property type="entry name" value="VACUOLAR BASIC AMINO ACID TRANSPORTER 4"/>
    <property type="match status" value="1"/>
</dbReference>
<feature type="transmembrane region" description="Helical" evidence="6">
    <location>
        <begin position="118"/>
        <end position="138"/>
    </location>
</feature>
<evidence type="ECO:0000313" key="7">
    <source>
        <dbReference type="EMBL" id="RVV97645.1"/>
    </source>
</evidence>
<gene>
    <name evidence="7" type="ORF">EKE94_14040</name>
</gene>
<comment type="subcellular location">
    <subcellularLocation>
        <location evidence="1">Endomembrane system</location>
        <topology evidence="1">Multi-pass membrane protein</topology>
    </subcellularLocation>
</comment>
<name>A0A438AG99_9RHOB</name>
<dbReference type="SUPFAM" id="SSF103473">
    <property type="entry name" value="MFS general substrate transporter"/>
    <property type="match status" value="1"/>
</dbReference>
<keyword evidence="3 6" id="KW-0812">Transmembrane</keyword>
<feature type="transmembrane region" description="Helical" evidence="6">
    <location>
        <begin position="280"/>
        <end position="299"/>
    </location>
</feature>
<protein>
    <submittedName>
        <fullName evidence="7">MFS transporter</fullName>
    </submittedName>
</protein>